<organism evidence="2 3">
    <name type="scientific">Myotis lucifugus</name>
    <name type="common">Little brown bat</name>
    <dbReference type="NCBI Taxonomy" id="59463"/>
    <lineage>
        <taxon>Eukaryota</taxon>
        <taxon>Metazoa</taxon>
        <taxon>Chordata</taxon>
        <taxon>Craniata</taxon>
        <taxon>Vertebrata</taxon>
        <taxon>Euteleostomi</taxon>
        <taxon>Mammalia</taxon>
        <taxon>Eutheria</taxon>
        <taxon>Laurasiatheria</taxon>
        <taxon>Chiroptera</taxon>
        <taxon>Yangochiroptera</taxon>
        <taxon>Vespertilionidae</taxon>
        <taxon>Myotis</taxon>
    </lineage>
</organism>
<dbReference type="AlphaFoldDB" id="G1PZW9"/>
<reference evidence="2" key="2">
    <citation type="submission" date="2025-08" db="UniProtKB">
        <authorList>
            <consortium name="Ensembl"/>
        </authorList>
    </citation>
    <scope>IDENTIFICATION</scope>
</reference>
<dbReference type="PROSITE" id="PS50805">
    <property type="entry name" value="KRAB"/>
    <property type="match status" value="1"/>
</dbReference>
<dbReference type="EMBL" id="AAPE02050597">
    <property type="status" value="NOT_ANNOTATED_CDS"/>
    <property type="molecule type" value="Genomic_DNA"/>
</dbReference>
<dbReference type="SUPFAM" id="SSF109640">
    <property type="entry name" value="KRAB domain (Kruppel-associated box)"/>
    <property type="match status" value="1"/>
</dbReference>
<dbReference type="Proteomes" id="UP000001074">
    <property type="component" value="Unassembled WGS sequence"/>
</dbReference>
<dbReference type="PANTHER" id="PTHR23232">
    <property type="entry name" value="KRAB DOMAIN C2H2 ZINC FINGER"/>
    <property type="match status" value="1"/>
</dbReference>
<reference evidence="2 3" key="1">
    <citation type="journal article" date="2011" name="Nature">
        <title>A high-resolution map of human evolutionary constraint using 29 mammals.</title>
        <authorList>
            <person name="Lindblad-Toh K."/>
            <person name="Garber M."/>
            <person name="Zuk O."/>
            <person name="Lin M.F."/>
            <person name="Parker B.J."/>
            <person name="Washietl S."/>
            <person name="Kheradpour P."/>
            <person name="Ernst J."/>
            <person name="Jordan G."/>
            <person name="Mauceli E."/>
            <person name="Ward L.D."/>
            <person name="Lowe C.B."/>
            <person name="Holloway A.K."/>
            <person name="Clamp M."/>
            <person name="Gnerre S."/>
            <person name="Alfoldi J."/>
            <person name="Beal K."/>
            <person name="Chang J."/>
            <person name="Clawson H."/>
            <person name="Cuff J."/>
            <person name="Di Palma F."/>
            <person name="Fitzgerald S."/>
            <person name="Flicek P."/>
            <person name="Guttman M."/>
            <person name="Hubisz M.J."/>
            <person name="Jaffe D.B."/>
            <person name="Jungreis I."/>
            <person name="Kent W.J."/>
            <person name="Kostka D."/>
            <person name="Lara M."/>
            <person name="Martins A.L."/>
            <person name="Massingham T."/>
            <person name="Moltke I."/>
            <person name="Raney B.J."/>
            <person name="Rasmussen M.D."/>
            <person name="Robinson J."/>
            <person name="Stark A."/>
            <person name="Vilella A.J."/>
            <person name="Wen J."/>
            <person name="Xie X."/>
            <person name="Zody M.C."/>
            <person name="Baldwin J."/>
            <person name="Bloom T."/>
            <person name="Chin C.W."/>
            <person name="Heiman D."/>
            <person name="Nicol R."/>
            <person name="Nusbaum C."/>
            <person name="Young S."/>
            <person name="Wilkinson J."/>
            <person name="Worley K.C."/>
            <person name="Kovar C.L."/>
            <person name="Muzny D.M."/>
            <person name="Gibbs R.A."/>
            <person name="Cree A."/>
            <person name="Dihn H.H."/>
            <person name="Fowler G."/>
            <person name="Jhangiani S."/>
            <person name="Joshi V."/>
            <person name="Lee S."/>
            <person name="Lewis L.R."/>
            <person name="Nazareth L.V."/>
            <person name="Okwuonu G."/>
            <person name="Santibanez J."/>
            <person name="Warren W.C."/>
            <person name="Mardis E.R."/>
            <person name="Weinstock G.M."/>
            <person name="Wilson R.K."/>
            <person name="Delehaunty K."/>
            <person name="Dooling D."/>
            <person name="Fronik C."/>
            <person name="Fulton L."/>
            <person name="Fulton B."/>
            <person name="Graves T."/>
            <person name="Minx P."/>
            <person name="Sodergren E."/>
            <person name="Birney E."/>
            <person name="Margulies E.H."/>
            <person name="Herrero J."/>
            <person name="Green E.D."/>
            <person name="Haussler D."/>
            <person name="Siepel A."/>
            <person name="Goldman N."/>
            <person name="Pollard K.S."/>
            <person name="Pedersen J.S."/>
            <person name="Lander E.S."/>
            <person name="Kellis M."/>
        </authorList>
    </citation>
    <scope>NUCLEOTIDE SEQUENCE [LARGE SCALE GENOMIC DNA]</scope>
</reference>
<dbReference type="InterPro" id="IPR001909">
    <property type="entry name" value="KRAB"/>
</dbReference>
<dbReference type="eggNOG" id="KOG1721">
    <property type="taxonomic scope" value="Eukaryota"/>
</dbReference>
<dbReference type="InterPro" id="IPR050169">
    <property type="entry name" value="Krueppel_C2H2_ZnF"/>
</dbReference>
<evidence type="ECO:0000313" key="3">
    <source>
        <dbReference type="Proteomes" id="UP000001074"/>
    </source>
</evidence>
<dbReference type="PANTHER" id="PTHR23232:SF133">
    <property type="entry name" value="RIKEN CDNA 1700020N01 GENE"/>
    <property type="match status" value="1"/>
</dbReference>
<feature type="domain" description="KRAB" evidence="1">
    <location>
        <begin position="14"/>
        <end position="91"/>
    </location>
</feature>
<dbReference type="GeneTree" id="ENSGT00940000162907"/>
<dbReference type="STRING" id="59463.ENSMLUP00000017001"/>
<protein>
    <recommendedName>
        <fullName evidence="1">KRAB domain-containing protein</fullName>
    </recommendedName>
</protein>
<dbReference type="InterPro" id="IPR036051">
    <property type="entry name" value="KRAB_dom_sf"/>
</dbReference>
<dbReference type="HOGENOM" id="CLU_002678_55_0_1"/>
<dbReference type="Gene3D" id="6.10.140.140">
    <property type="match status" value="1"/>
</dbReference>
<proteinExistence type="predicted"/>
<dbReference type="Pfam" id="PF01352">
    <property type="entry name" value="KRAB"/>
    <property type="match status" value="1"/>
</dbReference>
<name>G1PZW9_MYOLU</name>
<evidence type="ECO:0000313" key="2">
    <source>
        <dbReference type="Ensembl" id="ENSMLUP00000017001.1"/>
    </source>
</evidence>
<keyword evidence="3" id="KW-1185">Reference proteome</keyword>
<accession>G1PZW9</accession>
<sequence length="221" mass="25214">SRGSRWMGSMMNDMIFDDLAITFSQDEWGLLDEDQKLLYCDVMLEVFALLSSVEDEHHKMDEKEAPRQSVSVGESQDRASKMAPATQKTYLCKQCFSVLKHILHLTASQAAYSEQKAFFSDTSVKDLFLSAKCHQQQRDSSGEKPWKEDMDRVSFVTRFSFYLTRVLSTSREVGKDLPAISDILQHQATVSTEEPHSSNDISQECPSAKRHHQYVECEKTA</sequence>
<evidence type="ECO:0000259" key="1">
    <source>
        <dbReference type="PROSITE" id="PS50805"/>
    </source>
</evidence>
<dbReference type="GO" id="GO:0006355">
    <property type="term" value="P:regulation of DNA-templated transcription"/>
    <property type="evidence" value="ECO:0007669"/>
    <property type="project" value="InterPro"/>
</dbReference>
<reference evidence="2" key="3">
    <citation type="submission" date="2025-09" db="UniProtKB">
        <authorList>
            <consortium name="Ensembl"/>
        </authorList>
    </citation>
    <scope>IDENTIFICATION</scope>
</reference>
<dbReference type="InParanoid" id="G1PZW9"/>
<dbReference type="CDD" id="cd07765">
    <property type="entry name" value="KRAB_A-box"/>
    <property type="match status" value="1"/>
</dbReference>
<dbReference type="SMART" id="SM00349">
    <property type="entry name" value="KRAB"/>
    <property type="match status" value="1"/>
</dbReference>
<dbReference type="Ensembl" id="ENSMLUT00000025167.1">
    <property type="protein sequence ID" value="ENSMLUP00000017001.1"/>
    <property type="gene ID" value="ENSMLUG00000022189.1"/>
</dbReference>